<dbReference type="STRING" id="520764.AN618_04000"/>
<dbReference type="InterPro" id="IPR050194">
    <property type="entry name" value="Glycosyltransferase_grp1"/>
</dbReference>
<dbReference type="CDD" id="cd03801">
    <property type="entry name" value="GT4_PimA-like"/>
    <property type="match status" value="1"/>
</dbReference>
<organism evidence="2 3">
    <name type="scientific">Fervidicola ferrireducens</name>
    <dbReference type="NCBI Taxonomy" id="520764"/>
    <lineage>
        <taxon>Bacteria</taxon>
        <taxon>Bacillati</taxon>
        <taxon>Bacillota</taxon>
        <taxon>Clostridia</taxon>
        <taxon>Thermosediminibacterales</taxon>
        <taxon>Thermosediminibacteraceae</taxon>
        <taxon>Fervidicola</taxon>
    </lineage>
</organism>
<accession>A0A140LCQ9</accession>
<evidence type="ECO:0000313" key="2">
    <source>
        <dbReference type="EMBL" id="KXG78334.1"/>
    </source>
</evidence>
<dbReference type="InterPro" id="IPR001296">
    <property type="entry name" value="Glyco_trans_1"/>
</dbReference>
<reference evidence="2 3" key="1">
    <citation type="submission" date="2015-12" db="EMBL/GenBank/DDBJ databases">
        <title>Draft genome sequnece of Fervidicola ferrireducens strain Y170.</title>
        <authorList>
            <person name="Patel B.K."/>
        </authorList>
    </citation>
    <scope>NUCLEOTIDE SEQUENCE [LARGE SCALE GENOMIC DNA]</scope>
    <source>
        <strain evidence="2 3">Y170</strain>
    </source>
</reference>
<evidence type="ECO:0000259" key="1">
    <source>
        <dbReference type="Pfam" id="PF00534"/>
    </source>
</evidence>
<keyword evidence="2" id="KW-0328">Glycosyltransferase</keyword>
<dbReference type="EC" id="2.4.1.11" evidence="2"/>
<dbReference type="AlphaFoldDB" id="A0A140LCQ9"/>
<proteinExistence type="predicted"/>
<gene>
    <name evidence="2" type="ORF">AN618_04000</name>
</gene>
<comment type="caution">
    <text evidence="2">The sequence shown here is derived from an EMBL/GenBank/DDBJ whole genome shotgun (WGS) entry which is preliminary data.</text>
</comment>
<dbReference type="Pfam" id="PF00534">
    <property type="entry name" value="Glycos_transf_1"/>
    <property type="match status" value="1"/>
</dbReference>
<dbReference type="PANTHER" id="PTHR45947">
    <property type="entry name" value="SULFOQUINOVOSYL TRANSFERASE SQD2"/>
    <property type="match status" value="1"/>
</dbReference>
<dbReference type="Gene3D" id="3.40.50.2000">
    <property type="entry name" value="Glycogen Phosphorylase B"/>
    <property type="match status" value="2"/>
</dbReference>
<sequence length="264" mass="29124">MGRFVPWSGVVHRCYRGSIAASCAVATMLTVHRALGTWSRMVDVYIALTEFARRKFIEAGFPAEKIIVKPNFVYSDPGIGGGKGGYVLFVGRLSPEKGVSTLLKAWELINGMVPLKIAGDGPMAEQVAEAARRVPGVEWVGRKSIEDIYPLMGEASLVLVPSECYETFGRVVIEAFAKGTPVLVSAIGALAELVDPGRTGFHFRPGDPEDLASKVEWAWTHPRQLAEMRREARAEYEAKYTAERNYEMLMDIYHLAISRAKGRC</sequence>
<name>A0A140LCQ9_9FIRM</name>
<evidence type="ECO:0000313" key="3">
    <source>
        <dbReference type="Proteomes" id="UP000070427"/>
    </source>
</evidence>
<protein>
    <submittedName>
        <fullName evidence="2">Glycogen synthase</fullName>
        <ecNumber evidence="2">2.4.1.11</ecNumber>
    </submittedName>
</protein>
<feature type="domain" description="Glycosyl transferase family 1" evidence="1">
    <location>
        <begin position="85"/>
        <end position="233"/>
    </location>
</feature>
<dbReference type="GO" id="GO:0004373">
    <property type="term" value="F:alpha-1,4-glucan glucosyltransferase (UDP-glucose donor) activity"/>
    <property type="evidence" value="ECO:0007669"/>
    <property type="project" value="UniProtKB-EC"/>
</dbReference>
<dbReference type="EMBL" id="LOED01000003">
    <property type="protein sequence ID" value="KXG78334.1"/>
    <property type="molecule type" value="Genomic_DNA"/>
</dbReference>
<dbReference type="InParanoid" id="A0A140LCQ9"/>
<keyword evidence="3" id="KW-1185">Reference proteome</keyword>
<dbReference type="SUPFAM" id="SSF53756">
    <property type="entry name" value="UDP-Glycosyltransferase/glycogen phosphorylase"/>
    <property type="match status" value="1"/>
</dbReference>
<keyword evidence="2" id="KW-0808">Transferase</keyword>
<dbReference type="PATRIC" id="fig|520764.3.peg.424"/>
<dbReference type="PANTHER" id="PTHR45947:SF13">
    <property type="entry name" value="TRANSFERASE"/>
    <property type="match status" value="1"/>
</dbReference>
<dbReference type="Proteomes" id="UP000070427">
    <property type="component" value="Unassembled WGS sequence"/>
</dbReference>